<name>M1VWA8_CLAP2</name>
<evidence type="ECO:0000313" key="1">
    <source>
        <dbReference type="EMBL" id="CCE30947.1"/>
    </source>
</evidence>
<dbReference type="AlphaFoldDB" id="M1VWA8"/>
<keyword evidence="2" id="KW-1185">Reference proteome</keyword>
<evidence type="ECO:0000313" key="2">
    <source>
        <dbReference type="Proteomes" id="UP000016801"/>
    </source>
</evidence>
<proteinExistence type="predicted"/>
<protein>
    <submittedName>
        <fullName evidence="1">Uncharacterized protein</fullName>
    </submittedName>
</protein>
<organism evidence="1 2">
    <name type="scientific">Claviceps purpurea (strain 20.1)</name>
    <name type="common">Ergot fungus</name>
    <name type="synonym">Sphacelia segetum</name>
    <dbReference type="NCBI Taxonomy" id="1111077"/>
    <lineage>
        <taxon>Eukaryota</taxon>
        <taxon>Fungi</taxon>
        <taxon>Dikarya</taxon>
        <taxon>Ascomycota</taxon>
        <taxon>Pezizomycotina</taxon>
        <taxon>Sordariomycetes</taxon>
        <taxon>Hypocreomycetidae</taxon>
        <taxon>Hypocreales</taxon>
        <taxon>Clavicipitaceae</taxon>
        <taxon>Claviceps</taxon>
    </lineage>
</organism>
<dbReference type="EMBL" id="CAGA01000026">
    <property type="protein sequence ID" value="CCE30947.1"/>
    <property type="molecule type" value="Genomic_DNA"/>
</dbReference>
<dbReference type="Proteomes" id="UP000016801">
    <property type="component" value="Unassembled WGS sequence"/>
</dbReference>
<comment type="caution">
    <text evidence="1">The sequence shown here is derived from an EMBL/GenBank/DDBJ whole genome shotgun (WGS) entry which is preliminary data.</text>
</comment>
<dbReference type="HOGENOM" id="CLU_2003682_0_0_1"/>
<dbReference type="VEuPathDB" id="FungiDB:CPUR_04798"/>
<sequence>MSCGSSVLPLIVPAVPGDEIVQGTRKLREDLFLHLEAPIEVIEMFAQERLGCRVFSSYLPWTHSICPPPQHTITAKICTSHASVFLHLISPRRPLQQVEPNLTRAKAKAAIRTSVAVQDAAQER</sequence>
<gene>
    <name evidence="1" type="ORF">CPUR_04798</name>
</gene>
<accession>M1VWA8</accession>
<reference evidence="1 2" key="1">
    <citation type="journal article" date="2013" name="PLoS Genet.">
        <title>Plant-symbiotic fungi as chemical engineers: Multi-genome analysis of the Clavicipitaceae reveals dynamics of alkaloid loci.</title>
        <authorList>
            <person name="Schardl C.L."/>
            <person name="Young C.A."/>
            <person name="Hesse U."/>
            <person name="Amyotte S.G."/>
            <person name="Andreeva K."/>
            <person name="Calie P.J."/>
            <person name="Fleetwood D.J."/>
            <person name="Haws D.C."/>
            <person name="Moore N."/>
            <person name="Oeser B."/>
            <person name="Panaccione D.G."/>
            <person name="Schweri K.K."/>
            <person name="Voisey C.R."/>
            <person name="Farman M.L."/>
            <person name="Jaromczyk J.W."/>
            <person name="Roe B.A."/>
            <person name="O'Sullivan D.M."/>
            <person name="Scott B."/>
            <person name="Tudzynski P."/>
            <person name="An Z."/>
            <person name="Arnaoudova E.G."/>
            <person name="Bullock C.T."/>
            <person name="Charlton N.D."/>
            <person name="Chen L."/>
            <person name="Cox M."/>
            <person name="Dinkins R.D."/>
            <person name="Florea S."/>
            <person name="Glenn A.E."/>
            <person name="Gordon A."/>
            <person name="Gueldener U."/>
            <person name="Harris D.R."/>
            <person name="Hollin W."/>
            <person name="Jaromczyk J."/>
            <person name="Johnson R.D."/>
            <person name="Khan A.K."/>
            <person name="Leistner E."/>
            <person name="Leuchtmann A."/>
            <person name="Li C."/>
            <person name="Liu J."/>
            <person name="Liu J."/>
            <person name="Liu M."/>
            <person name="Mace W."/>
            <person name="Machado C."/>
            <person name="Nagabhyru P."/>
            <person name="Pan J."/>
            <person name="Schmid J."/>
            <person name="Sugawara K."/>
            <person name="Steiner U."/>
            <person name="Takach J.E."/>
            <person name="Tanaka E."/>
            <person name="Webb J.S."/>
            <person name="Wilson E.V."/>
            <person name="Wiseman J.L."/>
            <person name="Yoshida R."/>
            <person name="Zeng Z."/>
        </authorList>
    </citation>
    <scope>NUCLEOTIDE SEQUENCE [LARGE SCALE GENOMIC DNA]</scope>
    <source>
        <strain evidence="1 2">20.1</strain>
    </source>
</reference>